<dbReference type="EC" id="4.3.1.-" evidence="1"/>
<dbReference type="InterPro" id="IPR001106">
    <property type="entry name" value="Aromatic_Lyase"/>
</dbReference>
<sequence length="113" mass="12607">TIPTSADQEDHVSMGMNAALKLRDVVNNVRYITAIEFLVACQATELSDTVISKPGKDLISMVRKHVTHADVDRAHSPDIEKINLLLRNTEFTKYVEKLLCLVVDACRLVEVNS</sequence>
<dbReference type="AlphaFoldDB" id="T0ZFE8"/>
<comment type="caution">
    <text evidence="1">The sequence shown here is derived from an EMBL/GenBank/DDBJ whole genome shotgun (WGS) entry which is preliminary data.</text>
</comment>
<dbReference type="SUPFAM" id="SSF48557">
    <property type="entry name" value="L-aspartase-like"/>
    <property type="match status" value="1"/>
</dbReference>
<dbReference type="GO" id="GO:0016829">
    <property type="term" value="F:lyase activity"/>
    <property type="evidence" value="ECO:0007669"/>
    <property type="project" value="UniProtKB-KW"/>
</dbReference>
<accession>T0ZFE8</accession>
<reference evidence="1" key="1">
    <citation type="submission" date="2013-08" db="EMBL/GenBank/DDBJ databases">
        <authorList>
            <person name="Mendez C."/>
            <person name="Richter M."/>
            <person name="Ferrer M."/>
            <person name="Sanchez J."/>
        </authorList>
    </citation>
    <scope>NUCLEOTIDE SEQUENCE</scope>
</reference>
<reference evidence="1" key="2">
    <citation type="journal article" date="2014" name="ISME J.">
        <title>Microbial stratification in low pH oxic and suboxic macroscopic growths along an acid mine drainage.</title>
        <authorList>
            <person name="Mendez-Garcia C."/>
            <person name="Mesa V."/>
            <person name="Sprenger R.R."/>
            <person name="Richter M."/>
            <person name="Diez M.S."/>
            <person name="Solano J."/>
            <person name="Bargiela R."/>
            <person name="Golyshina O.V."/>
            <person name="Manteca A."/>
            <person name="Ramos J.L."/>
            <person name="Gallego J.R."/>
            <person name="Llorente I."/>
            <person name="Martins Dos Santos V.A."/>
            <person name="Jensen O.N."/>
            <person name="Pelaez A.I."/>
            <person name="Sanchez J."/>
            <person name="Ferrer M."/>
        </authorList>
    </citation>
    <scope>NUCLEOTIDE SEQUENCE</scope>
</reference>
<dbReference type="InterPro" id="IPR008948">
    <property type="entry name" value="L-Aspartase-like"/>
</dbReference>
<gene>
    <name evidence="1" type="ORF">B1B_18868</name>
</gene>
<protein>
    <submittedName>
        <fullName evidence="1">Phenylalanine/histidine ammonia-lyase</fullName>
        <ecNumber evidence="1">4.3.1.-</ecNumber>
    </submittedName>
</protein>
<evidence type="ECO:0000313" key="1">
    <source>
        <dbReference type="EMBL" id="EQD28435.1"/>
    </source>
</evidence>
<feature type="non-terminal residue" evidence="1">
    <location>
        <position position="1"/>
    </location>
</feature>
<dbReference type="Gene3D" id="1.20.200.10">
    <property type="entry name" value="Fumarase/aspartase (Central domain)"/>
    <property type="match status" value="1"/>
</dbReference>
<organism evidence="1">
    <name type="scientific">mine drainage metagenome</name>
    <dbReference type="NCBI Taxonomy" id="410659"/>
    <lineage>
        <taxon>unclassified sequences</taxon>
        <taxon>metagenomes</taxon>
        <taxon>ecological metagenomes</taxon>
    </lineage>
</organism>
<proteinExistence type="predicted"/>
<keyword evidence="1" id="KW-0456">Lyase</keyword>
<dbReference type="EMBL" id="AUZY01012661">
    <property type="protein sequence ID" value="EQD28435.1"/>
    <property type="molecule type" value="Genomic_DNA"/>
</dbReference>
<dbReference type="Pfam" id="PF00221">
    <property type="entry name" value="Lyase_aromatic"/>
    <property type="match status" value="1"/>
</dbReference>
<name>T0ZFE8_9ZZZZ</name>